<dbReference type="EMBL" id="GBXM01105173">
    <property type="protein sequence ID" value="JAH03404.1"/>
    <property type="molecule type" value="Transcribed_RNA"/>
</dbReference>
<reference evidence="1" key="1">
    <citation type="submission" date="2014-11" db="EMBL/GenBank/DDBJ databases">
        <authorList>
            <person name="Amaro Gonzalez C."/>
        </authorList>
    </citation>
    <scope>NUCLEOTIDE SEQUENCE</scope>
</reference>
<proteinExistence type="predicted"/>
<organism evidence="1">
    <name type="scientific">Anguilla anguilla</name>
    <name type="common">European freshwater eel</name>
    <name type="synonym">Muraena anguilla</name>
    <dbReference type="NCBI Taxonomy" id="7936"/>
    <lineage>
        <taxon>Eukaryota</taxon>
        <taxon>Metazoa</taxon>
        <taxon>Chordata</taxon>
        <taxon>Craniata</taxon>
        <taxon>Vertebrata</taxon>
        <taxon>Euteleostomi</taxon>
        <taxon>Actinopterygii</taxon>
        <taxon>Neopterygii</taxon>
        <taxon>Teleostei</taxon>
        <taxon>Anguilliformes</taxon>
        <taxon>Anguillidae</taxon>
        <taxon>Anguilla</taxon>
    </lineage>
</organism>
<protein>
    <submittedName>
        <fullName evidence="1">Uncharacterized protein</fullName>
    </submittedName>
</protein>
<dbReference type="AlphaFoldDB" id="A0A0E9PFV2"/>
<name>A0A0E9PFV2_ANGAN</name>
<accession>A0A0E9PFV2</accession>
<reference evidence="1" key="2">
    <citation type="journal article" date="2015" name="Fish Shellfish Immunol.">
        <title>Early steps in the European eel (Anguilla anguilla)-Vibrio vulnificus interaction in the gills: Role of the RtxA13 toxin.</title>
        <authorList>
            <person name="Callol A."/>
            <person name="Pajuelo D."/>
            <person name="Ebbesson L."/>
            <person name="Teles M."/>
            <person name="MacKenzie S."/>
            <person name="Amaro C."/>
        </authorList>
    </citation>
    <scope>NUCLEOTIDE SEQUENCE</scope>
</reference>
<evidence type="ECO:0000313" key="1">
    <source>
        <dbReference type="EMBL" id="JAH03404.1"/>
    </source>
</evidence>
<sequence>MRFRFGAIGRSLVFIMDIDKVEITKYYSEQRYSIKQNTNKCMLIHQG</sequence>